<evidence type="ECO:0000256" key="6">
    <source>
        <dbReference type="ARBA" id="ARBA00022592"/>
    </source>
</evidence>
<proteinExistence type="inferred from homology"/>
<evidence type="ECO:0000313" key="10">
    <source>
        <dbReference type="EMBL" id="MBA6411707.1"/>
    </source>
</evidence>
<evidence type="ECO:0000259" key="9">
    <source>
        <dbReference type="Pfam" id="PF01895"/>
    </source>
</evidence>
<comment type="similarity">
    <text evidence="2 8">Belongs to the PhoU family.</text>
</comment>
<dbReference type="Pfam" id="PF01895">
    <property type="entry name" value="PhoU"/>
    <property type="match status" value="2"/>
</dbReference>
<dbReference type="NCBIfam" id="TIGR02135">
    <property type="entry name" value="phoU_full"/>
    <property type="match status" value="1"/>
</dbReference>
<keyword evidence="6 8" id="KW-0592">Phosphate transport</keyword>
<evidence type="ECO:0000256" key="2">
    <source>
        <dbReference type="ARBA" id="ARBA00008107"/>
    </source>
</evidence>
<keyword evidence="11" id="KW-1185">Reference proteome</keyword>
<gene>
    <name evidence="10" type="primary">phoU</name>
    <name evidence="10" type="ORF">H2508_01085</name>
</gene>
<evidence type="ECO:0000256" key="3">
    <source>
        <dbReference type="ARBA" id="ARBA00011738"/>
    </source>
</evidence>
<dbReference type="PANTHER" id="PTHR42930">
    <property type="entry name" value="PHOSPHATE-SPECIFIC TRANSPORT SYSTEM ACCESSORY PROTEIN PHOU"/>
    <property type="match status" value="1"/>
</dbReference>
<reference evidence="10 11" key="1">
    <citation type="submission" date="2020-07" db="EMBL/GenBank/DDBJ databases">
        <title>Halieaceae bacterium, F7430, whole genome shotgun sequencing project.</title>
        <authorList>
            <person name="Jiang S."/>
            <person name="Liu Z.W."/>
            <person name="Du Z.J."/>
        </authorList>
    </citation>
    <scope>NUCLEOTIDE SEQUENCE [LARGE SCALE GENOMIC DNA]</scope>
    <source>
        <strain evidence="10 11">F7430</strain>
    </source>
</reference>
<dbReference type="SUPFAM" id="SSF109755">
    <property type="entry name" value="PhoU-like"/>
    <property type="match status" value="1"/>
</dbReference>
<dbReference type="AlphaFoldDB" id="A0A7W2TTL4"/>
<dbReference type="GO" id="GO:0030643">
    <property type="term" value="P:intracellular phosphate ion homeostasis"/>
    <property type="evidence" value="ECO:0007669"/>
    <property type="project" value="InterPro"/>
</dbReference>
<dbReference type="GO" id="GO:0006817">
    <property type="term" value="P:phosphate ion transport"/>
    <property type="evidence" value="ECO:0007669"/>
    <property type="project" value="UniProtKB-KW"/>
</dbReference>
<dbReference type="Proteomes" id="UP000539350">
    <property type="component" value="Unassembled WGS sequence"/>
</dbReference>
<protein>
    <recommendedName>
        <fullName evidence="8">Phosphate-specific transport system accessory protein PhoU</fullName>
    </recommendedName>
</protein>
<dbReference type="RefSeq" id="WP_182168566.1">
    <property type="nucleotide sequence ID" value="NZ_JACFXU010000011.1"/>
</dbReference>
<dbReference type="InterPro" id="IPR028366">
    <property type="entry name" value="PhoU"/>
</dbReference>
<dbReference type="PANTHER" id="PTHR42930:SF3">
    <property type="entry name" value="PHOSPHATE-SPECIFIC TRANSPORT SYSTEM ACCESSORY PROTEIN PHOU"/>
    <property type="match status" value="1"/>
</dbReference>
<dbReference type="Gene3D" id="1.20.58.220">
    <property type="entry name" value="Phosphate transport system protein phou homolog 2, domain 2"/>
    <property type="match status" value="1"/>
</dbReference>
<dbReference type="InterPro" id="IPR038078">
    <property type="entry name" value="PhoU-like_sf"/>
</dbReference>
<feature type="domain" description="PhoU" evidence="9">
    <location>
        <begin position="17"/>
        <end position="103"/>
    </location>
</feature>
<keyword evidence="4 8" id="KW-0813">Transport</keyword>
<evidence type="ECO:0000256" key="4">
    <source>
        <dbReference type="ARBA" id="ARBA00022448"/>
    </source>
</evidence>
<evidence type="ECO:0000256" key="8">
    <source>
        <dbReference type="PIRNR" id="PIRNR003107"/>
    </source>
</evidence>
<evidence type="ECO:0000256" key="1">
    <source>
        <dbReference type="ARBA" id="ARBA00004496"/>
    </source>
</evidence>
<dbReference type="FunFam" id="1.20.58.220:FF:000004">
    <property type="entry name" value="Phosphate-specific transport system accessory protein PhoU"/>
    <property type="match status" value="1"/>
</dbReference>
<dbReference type="GO" id="GO:0045936">
    <property type="term" value="P:negative regulation of phosphate metabolic process"/>
    <property type="evidence" value="ECO:0007669"/>
    <property type="project" value="InterPro"/>
</dbReference>
<evidence type="ECO:0000313" key="11">
    <source>
        <dbReference type="Proteomes" id="UP000539350"/>
    </source>
</evidence>
<evidence type="ECO:0000256" key="7">
    <source>
        <dbReference type="ARBA" id="ARBA00056181"/>
    </source>
</evidence>
<feature type="domain" description="PhoU" evidence="9">
    <location>
        <begin position="123"/>
        <end position="205"/>
    </location>
</feature>
<dbReference type="InterPro" id="IPR026022">
    <property type="entry name" value="PhoU_dom"/>
</dbReference>
<comment type="function">
    <text evidence="7 8">Plays a role in the regulation of phosphate uptake.</text>
</comment>
<dbReference type="GO" id="GO:0005737">
    <property type="term" value="C:cytoplasm"/>
    <property type="evidence" value="ECO:0007669"/>
    <property type="project" value="UniProtKB-SubCell"/>
</dbReference>
<accession>A0A7W2TTL4</accession>
<keyword evidence="5 8" id="KW-0963">Cytoplasm</keyword>
<comment type="caution">
    <text evidence="10">The sequence shown here is derived from an EMBL/GenBank/DDBJ whole genome shotgun (WGS) entry which is preliminary data.</text>
</comment>
<dbReference type="EMBL" id="JACFXU010000011">
    <property type="protein sequence ID" value="MBA6411707.1"/>
    <property type="molecule type" value="Genomic_DNA"/>
</dbReference>
<dbReference type="PIRSF" id="PIRSF003107">
    <property type="entry name" value="PhoU"/>
    <property type="match status" value="1"/>
</dbReference>
<evidence type="ECO:0000256" key="5">
    <source>
        <dbReference type="ARBA" id="ARBA00022490"/>
    </source>
</evidence>
<organism evidence="10 11">
    <name type="scientific">Sediminihaliea albiluteola</name>
    <dbReference type="NCBI Taxonomy" id="2758564"/>
    <lineage>
        <taxon>Bacteria</taxon>
        <taxon>Pseudomonadati</taxon>
        <taxon>Pseudomonadota</taxon>
        <taxon>Gammaproteobacteria</taxon>
        <taxon>Cellvibrionales</taxon>
        <taxon>Halieaceae</taxon>
        <taxon>Sediminihaliea</taxon>
    </lineage>
</organism>
<sequence>MSRHLQRDLDQLKKDILLLGSMVEKSINNAVLAFHDRRPELCEVVFSDELLINDKEVEIEQECLKILALHQPVAVDLRFIVVVLKVNNDLERIGDFAVNIAKRAIYLSSKSPIACPKDFSHGMFQRIQTMVRGSLDALVKLDVEFARNVIAMDNEVDRVNRQMYVELQALMMEDPSTVDRAIGLLSTSRYLERIADLATNIAEEVIFMVEGEVVRHKEEV</sequence>
<comment type="subunit">
    <text evidence="3 8">Homodimer.</text>
</comment>
<name>A0A7W2TTL4_9GAMM</name>
<comment type="subcellular location">
    <subcellularLocation>
        <location evidence="1 8">Cytoplasm</location>
    </subcellularLocation>
</comment>